<evidence type="ECO:0000256" key="6">
    <source>
        <dbReference type="ARBA" id="ARBA00023136"/>
    </source>
</evidence>
<comment type="subcellular location">
    <subcellularLocation>
        <location evidence="1">Cell membrane</location>
        <topology evidence="1">Single-pass membrane protein</topology>
    </subcellularLocation>
</comment>
<evidence type="ECO:0000256" key="1">
    <source>
        <dbReference type="ARBA" id="ARBA00004162"/>
    </source>
</evidence>
<gene>
    <name evidence="10" type="ORF">ACFQAU_03690</name>
</gene>
<evidence type="ECO:0000256" key="3">
    <source>
        <dbReference type="ARBA" id="ARBA00022475"/>
    </source>
</evidence>
<dbReference type="RefSeq" id="WP_386280601.1">
    <property type="nucleotide sequence ID" value="NZ_JBHSWA010000001.1"/>
</dbReference>
<dbReference type="InterPro" id="IPR006665">
    <property type="entry name" value="OmpA-like"/>
</dbReference>
<comment type="caution">
    <text evidence="10">The sequence shown here is derived from an EMBL/GenBank/DDBJ whole genome shotgun (WGS) entry which is preliminary data.</text>
</comment>
<dbReference type="InterPro" id="IPR025713">
    <property type="entry name" value="MotB-like_N_dom"/>
</dbReference>
<reference evidence="11" key="1">
    <citation type="journal article" date="2019" name="Int. J. Syst. Evol. Microbiol.">
        <title>The Global Catalogue of Microorganisms (GCM) 10K type strain sequencing project: providing services to taxonomists for standard genome sequencing and annotation.</title>
        <authorList>
            <consortium name="The Broad Institute Genomics Platform"/>
            <consortium name="The Broad Institute Genome Sequencing Center for Infectious Disease"/>
            <person name="Wu L."/>
            <person name="Ma J."/>
        </authorList>
    </citation>
    <scope>NUCLEOTIDE SEQUENCE [LARGE SCALE GENOMIC DNA]</scope>
    <source>
        <strain evidence="11">NBRC 111368</strain>
    </source>
</reference>
<dbReference type="InterPro" id="IPR050330">
    <property type="entry name" value="Bact_OuterMem_StrucFunc"/>
</dbReference>
<accession>A0ABW1YVB7</accession>
<keyword evidence="6 7" id="KW-0472">Membrane</keyword>
<keyword evidence="10" id="KW-0969">Cilium</keyword>
<feature type="domain" description="OmpA-like" evidence="9">
    <location>
        <begin position="189"/>
        <end position="308"/>
    </location>
</feature>
<keyword evidence="10" id="KW-0966">Cell projection</keyword>
<keyword evidence="11" id="KW-1185">Reference proteome</keyword>
<dbReference type="EMBL" id="JBHSWA010000001">
    <property type="protein sequence ID" value="MFC6640974.1"/>
    <property type="molecule type" value="Genomic_DNA"/>
</dbReference>
<dbReference type="CDD" id="cd07185">
    <property type="entry name" value="OmpA_C-like"/>
    <property type="match status" value="1"/>
</dbReference>
<sequence>MADKKNAIIIIKRYDAEGGHAHHGGGWKVAYADFMTAMMAFFLLLWILAASDEEKLRGLANYFTPTVSDGGSSSDAAADLRPLMAAGVMTGAVDNTGNVQKPTFGRDNPMMVFDSRLRDKPAAVVVEYAEAPEPAAAADPATLAAIEESERRQSEIDRMAEDIAERITSDSALNDLARNVRLEKTNGALTVQVLDQDERSLFARGSADVTPKTRELLLAIGDVIADQNQPVEIVGHTDAAAFGANNGYTNWELSADRANATRRTLMAAGITGARFMRVSGVADTQPINTIDPLASENRRISIAWCTRPSSPCFQGSIGPVVRNSSLGKSATSLPLIPKNNIRT</sequence>
<protein>
    <submittedName>
        <fullName evidence="10">Flagellar motor protein MotB</fullName>
    </submittedName>
</protein>
<keyword evidence="4 8" id="KW-0812">Transmembrane</keyword>
<dbReference type="Pfam" id="PF13677">
    <property type="entry name" value="MotB_plug"/>
    <property type="match status" value="1"/>
</dbReference>
<comment type="similarity">
    <text evidence="2">Belongs to the MotB family.</text>
</comment>
<evidence type="ECO:0000259" key="9">
    <source>
        <dbReference type="PROSITE" id="PS51123"/>
    </source>
</evidence>
<keyword evidence="10" id="KW-0282">Flagellum</keyword>
<dbReference type="PANTHER" id="PTHR30329">
    <property type="entry name" value="STATOR ELEMENT OF FLAGELLAR MOTOR COMPLEX"/>
    <property type="match status" value="1"/>
</dbReference>
<dbReference type="InterPro" id="IPR036737">
    <property type="entry name" value="OmpA-like_sf"/>
</dbReference>
<evidence type="ECO:0000313" key="10">
    <source>
        <dbReference type="EMBL" id="MFC6640974.1"/>
    </source>
</evidence>
<evidence type="ECO:0000256" key="5">
    <source>
        <dbReference type="ARBA" id="ARBA00022989"/>
    </source>
</evidence>
<dbReference type="Proteomes" id="UP001596403">
    <property type="component" value="Unassembled WGS sequence"/>
</dbReference>
<keyword evidence="3" id="KW-1003">Cell membrane</keyword>
<evidence type="ECO:0000256" key="4">
    <source>
        <dbReference type="ARBA" id="ARBA00022692"/>
    </source>
</evidence>
<dbReference type="Gene3D" id="3.30.1330.60">
    <property type="entry name" value="OmpA-like domain"/>
    <property type="match status" value="1"/>
</dbReference>
<organism evidence="10 11">
    <name type="scientific">Sulfitobacter profundi</name>
    <dbReference type="NCBI Taxonomy" id="2679961"/>
    <lineage>
        <taxon>Bacteria</taxon>
        <taxon>Pseudomonadati</taxon>
        <taxon>Pseudomonadota</taxon>
        <taxon>Alphaproteobacteria</taxon>
        <taxon>Rhodobacterales</taxon>
        <taxon>Roseobacteraceae</taxon>
        <taxon>Sulfitobacter</taxon>
    </lineage>
</organism>
<dbReference type="PANTHER" id="PTHR30329:SF21">
    <property type="entry name" value="LIPOPROTEIN YIAD-RELATED"/>
    <property type="match status" value="1"/>
</dbReference>
<keyword evidence="5 8" id="KW-1133">Transmembrane helix</keyword>
<evidence type="ECO:0000256" key="2">
    <source>
        <dbReference type="ARBA" id="ARBA00008914"/>
    </source>
</evidence>
<evidence type="ECO:0000313" key="11">
    <source>
        <dbReference type="Proteomes" id="UP001596403"/>
    </source>
</evidence>
<proteinExistence type="inferred from homology"/>
<feature type="transmembrane region" description="Helical" evidence="8">
    <location>
        <begin position="29"/>
        <end position="49"/>
    </location>
</feature>
<dbReference type="SUPFAM" id="SSF103088">
    <property type="entry name" value="OmpA-like"/>
    <property type="match status" value="1"/>
</dbReference>
<name>A0ABW1YVB7_9RHOB</name>
<dbReference type="Pfam" id="PF00691">
    <property type="entry name" value="OmpA"/>
    <property type="match status" value="1"/>
</dbReference>
<dbReference type="PROSITE" id="PS51123">
    <property type="entry name" value="OMPA_2"/>
    <property type="match status" value="1"/>
</dbReference>
<evidence type="ECO:0000256" key="8">
    <source>
        <dbReference type="SAM" id="Phobius"/>
    </source>
</evidence>
<evidence type="ECO:0000256" key="7">
    <source>
        <dbReference type="PROSITE-ProRule" id="PRU00473"/>
    </source>
</evidence>